<proteinExistence type="predicted"/>
<dbReference type="InterPro" id="IPR050833">
    <property type="entry name" value="Poly_Biosynth_Transport"/>
</dbReference>
<feature type="transmembrane region" description="Helical" evidence="6">
    <location>
        <begin position="311"/>
        <end position="333"/>
    </location>
</feature>
<evidence type="ECO:0000256" key="5">
    <source>
        <dbReference type="ARBA" id="ARBA00023136"/>
    </source>
</evidence>
<evidence type="ECO:0000313" key="7">
    <source>
        <dbReference type="EMBL" id="NMW32593.1"/>
    </source>
</evidence>
<evidence type="ECO:0000256" key="2">
    <source>
        <dbReference type="ARBA" id="ARBA00022475"/>
    </source>
</evidence>
<evidence type="ECO:0000256" key="1">
    <source>
        <dbReference type="ARBA" id="ARBA00004651"/>
    </source>
</evidence>
<name>A0A848QPL4_9SPHN</name>
<keyword evidence="8" id="KW-1185">Reference proteome</keyword>
<feature type="transmembrane region" description="Helical" evidence="6">
    <location>
        <begin position="385"/>
        <end position="404"/>
    </location>
</feature>
<feature type="transmembrane region" description="Helical" evidence="6">
    <location>
        <begin position="353"/>
        <end position="373"/>
    </location>
</feature>
<feature type="transmembrane region" description="Helical" evidence="6">
    <location>
        <begin position="233"/>
        <end position="251"/>
    </location>
</feature>
<evidence type="ECO:0000256" key="4">
    <source>
        <dbReference type="ARBA" id="ARBA00022989"/>
    </source>
</evidence>
<keyword evidence="2" id="KW-1003">Cell membrane</keyword>
<evidence type="ECO:0000256" key="6">
    <source>
        <dbReference type="SAM" id="Phobius"/>
    </source>
</evidence>
<reference evidence="7 8" key="1">
    <citation type="submission" date="2020-04" db="EMBL/GenBank/DDBJ databases">
        <authorList>
            <person name="Liu A."/>
        </authorList>
    </citation>
    <scope>NUCLEOTIDE SEQUENCE [LARGE SCALE GENOMIC DNA]</scope>
    <source>
        <strain evidence="7 8">RZ02</strain>
    </source>
</reference>
<feature type="transmembrane region" description="Helical" evidence="6">
    <location>
        <begin position="26"/>
        <end position="48"/>
    </location>
</feature>
<feature type="transmembrane region" description="Helical" evidence="6">
    <location>
        <begin position="191"/>
        <end position="213"/>
    </location>
</feature>
<organism evidence="7 8">
    <name type="scientific">Pontixanthobacter rizhaonensis</name>
    <dbReference type="NCBI Taxonomy" id="2730337"/>
    <lineage>
        <taxon>Bacteria</taxon>
        <taxon>Pseudomonadati</taxon>
        <taxon>Pseudomonadota</taxon>
        <taxon>Alphaproteobacteria</taxon>
        <taxon>Sphingomonadales</taxon>
        <taxon>Erythrobacteraceae</taxon>
        <taxon>Pontixanthobacter</taxon>
    </lineage>
</organism>
<feature type="transmembrane region" description="Helical" evidence="6">
    <location>
        <begin position="99"/>
        <end position="122"/>
    </location>
</feature>
<dbReference type="PANTHER" id="PTHR30250">
    <property type="entry name" value="PST FAMILY PREDICTED COLANIC ACID TRANSPORTER"/>
    <property type="match status" value="1"/>
</dbReference>
<keyword evidence="5 6" id="KW-0472">Membrane</keyword>
<feature type="transmembrane region" description="Helical" evidence="6">
    <location>
        <begin position="168"/>
        <end position="185"/>
    </location>
</feature>
<dbReference type="Pfam" id="PF13440">
    <property type="entry name" value="Polysacc_synt_3"/>
    <property type="match status" value="1"/>
</dbReference>
<dbReference type="GO" id="GO:0005886">
    <property type="term" value="C:plasma membrane"/>
    <property type="evidence" value="ECO:0007669"/>
    <property type="project" value="UniProtKB-SubCell"/>
</dbReference>
<protein>
    <submittedName>
        <fullName evidence="7">Flippase</fullName>
    </submittedName>
</protein>
<sequence>MMQRYFSSEKWVNQVKTILAAGSGGLFVRVLSLIATLLSSVVLARALGADSFGLYVFALSVTSLLSIPIQMGVPTLVVRETASADAVQDWPAIESIRVWALRWNMTLGLFMAGAFIGVAIIFADQASDQKWVYILAAAIILPLAITGTFGAALRGLRHIVLGQLPIEVLRPFAIVAVIFVIWTQTDYTLDTTLALSVNLVATILAGLVAMLFLRKRLGKRYKTGTPYVFQNRAWAKAIVPIALMSGLHIINQNLDLMMIGVMRTNAEVGEYKIAVSAATFVIFGLSAIQLVAMPYVSRYFKKKNFGELQKLASLSALASIIMAAPVMALFAVYGDVLIRVIYGQEFANALSPLIILSIAQLINGFFGIVWPLLVMTGNEQAGFRGLLISTSVNVSLNLALIPTYGASGAAVATGCSIVVWNILFWWSVWRHLKIDASILGLLRRRHYGA</sequence>
<feature type="transmembrane region" description="Helical" evidence="6">
    <location>
        <begin position="271"/>
        <end position="291"/>
    </location>
</feature>
<dbReference type="PANTHER" id="PTHR30250:SF11">
    <property type="entry name" value="O-ANTIGEN TRANSPORTER-RELATED"/>
    <property type="match status" value="1"/>
</dbReference>
<evidence type="ECO:0000313" key="8">
    <source>
        <dbReference type="Proteomes" id="UP000561181"/>
    </source>
</evidence>
<keyword evidence="4 6" id="KW-1133">Transmembrane helix</keyword>
<feature type="transmembrane region" description="Helical" evidence="6">
    <location>
        <begin position="54"/>
        <end position="78"/>
    </location>
</feature>
<accession>A0A848QPL4</accession>
<comment type="subcellular location">
    <subcellularLocation>
        <location evidence="1">Cell membrane</location>
        <topology evidence="1">Multi-pass membrane protein</topology>
    </subcellularLocation>
</comment>
<dbReference type="RefSeq" id="WP_170013309.1">
    <property type="nucleotide sequence ID" value="NZ_JABCRE010000003.1"/>
</dbReference>
<gene>
    <name evidence="7" type="ORF">HKD42_11020</name>
</gene>
<comment type="caution">
    <text evidence="7">The sequence shown here is derived from an EMBL/GenBank/DDBJ whole genome shotgun (WGS) entry which is preliminary data.</text>
</comment>
<evidence type="ECO:0000256" key="3">
    <source>
        <dbReference type="ARBA" id="ARBA00022692"/>
    </source>
</evidence>
<dbReference type="EMBL" id="JABCRE010000003">
    <property type="protein sequence ID" value="NMW32593.1"/>
    <property type="molecule type" value="Genomic_DNA"/>
</dbReference>
<dbReference type="CDD" id="cd13128">
    <property type="entry name" value="MATE_Wzx_like"/>
    <property type="match status" value="1"/>
</dbReference>
<feature type="transmembrane region" description="Helical" evidence="6">
    <location>
        <begin position="134"/>
        <end position="156"/>
    </location>
</feature>
<dbReference type="AlphaFoldDB" id="A0A848QPL4"/>
<keyword evidence="3 6" id="KW-0812">Transmembrane</keyword>
<feature type="transmembrane region" description="Helical" evidence="6">
    <location>
        <begin position="410"/>
        <end position="429"/>
    </location>
</feature>
<dbReference type="Proteomes" id="UP000561181">
    <property type="component" value="Unassembled WGS sequence"/>
</dbReference>